<dbReference type="Proteomes" id="UP000008809">
    <property type="component" value="Chromosome"/>
</dbReference>
<organism evidence="2 3">
    <name type="scientific">Rhodopseudomonas palustris (strain HaA2)</name>
    <dbReference type="NCBI Taxonomy" id="316058"/>
    <lineage>
        <taxon>Bacteria</taxon>
        <taxon>Pseudomonadati</taxon>
        <taxon>Pseudomonadota</taxon>
        <taxon>Alphaproteobacteria</taxon>
        <taxon>Hyphomicrobiales</taxon>
        <taxon>Nitrobacteraceae</taxon>
        <taxon>Rhodopseudomonas</taxon>
    </lineage>
</organism>
<keyword evidence="1" id="KW-0812">Transmembrane</keyword>
<accession>Q2IRJ4</accession>
<feature type="transmembrane region" description="Helical" evidence="1">
    <location>
        <begin position="12"/>
        <end position="36"/>
    </location>
</feature>
<keyword evidence="3" id="KW-1185">Reference proteome</keyword>
<reference evidence="2 3" key="1">
    <citation type="submission" date="2006-01" db="EMBL/GenBank/DDBJ databases">
        <title>Complete sequence of Rhodopseudomonas palustris HaA2.</title>
        <authorList>
            <consortium name="US DOE Joint Genome Institute"/>
            <person name="Copeland A."/>
            <person name="Lucas S."/>
            <person name="Lapidus A."/>
            <person name="Barry K."/>
            <person name="Detter J.C."/>
            <person name="Glavina T."/>
            <person name="Hammon N."/>
            <person name="Israni S."/>
            <person name="Pitluck S."/>
            <person name="Chain P."/>
            <person name="Malfatti S."/>
            <person name="Shin M."/>
            <person name="Vergez L."/>
            <person name="Schmutz J."/>
            <person name="Larimer F."/>
            <person name="Land M."/>
            <person name="Hauser L."/>
            <person name="Pelletier D.A."/>
            <person name="Kyrpides N."/>
            <person name="Anderson I."/>
            <person name="Oda Y."/>
            <person name="Harwood C.S."/>
            <person name="Richardson P."/>
        </authorList>
    </citation>
    <scope>NUCLEOTIDE SEQUENCE [LARGE SCALE GENOMIC DNA]</scope>
    <source>
        <strain evidence="2 3">HaA2</strain>
    </source>
</reference>
<dbReference type="HOGENOM" id="CLU_2864912_0_0_5"/>
<evidence type="ECO:0000313" key="3">
    <source>
        <dbReference type="Proteomes" id="UP000008809"/>
    </source>
</evidence>
<keyword evidence="1" id="KW-1133">Transmembrane helix</keyword>
<dbReference type="EMBL" id="CP000250">
    <property type="protein sequence ID" value="ABD09166.1"/>
    <property type="molecule type" value="Genomic_DNA"/>
</dbReference>
<dbReference type="AlphaFoldDB" id="Q2IRJ4"/>
<dbReference type="KEGG" id="rpb:RPB_4483"/>
<evidence type="ECO:0000256" key="1">
    <source>
        <dbReference type="SAM" id="Phobius"/>
    </source>
</evidence>
<gene>
    <name evidence="2" type="ordered locus">RPB_4483</name>
</gene>
<name>Q2IRJ4_RHOP2</name>
<evidence type="ECO:0000313" key="2">
    <source>
        <dbReference type="EMBL" id="ABD09166.1"/>
    </source>
</evidence>
<sequence length="77" mass="8747">MQSNRNHSEDEALTIVALIAAIYVLVGLIGIVALFVGGREMMSQTAHWKRFDDAHYWDETAEDWRPHEHLAVASQAR</sequence>
<keyword evidence="1" id="KW-0472">Membrane</keyword>
<proteinExistence type="predicted"/>
<protein>
    <submittedName>
        <fullName evidence="2">Uncharacterized protein</fullName>
    </submittedName>
</protein>